<dbReference type="EMBL" id="PZKE01000002">
    <property type="protein sequence ID" value="PTE16121.1"/>
    <property type="molecule type" value="Genomic_DNA"/>
</dbReference>
<accession>A0A2T4JE02</accession>
<comment type="caution">
    <text evidence="1">The sequence shown here is derived from an EMBL/GenBank/DDBJ whole genome shotgun (WGS) entry which is preliminary data.</text>
</comment>
<dbReference type="AlphaFoldDB" id="A0A2T4JE02"/>
<evidence type="ECO:0000313" key="2">
    <source>
        <dbReference type="Proteomes" id="UP000241362"/>
    </source>
</evidence>
<dbReference type="Proteomes" id="UP000241362">
    <property type="component" value="Unassembled WGS sequence"/>
</dbReference>
<name>A0A2T4JE02_FUSBL</name>
<protein>
    <submittedName>
        <fullName evidence="1">Uncharacterized protein</fullName>
    </submittedName>
</protein>
<sequence length="112" mass="11378">MSPRWQVTCATVCPHLGRVCPVGLDLTRRLVAAMATGAGGLTPDFEISGTLEAVGCIRACRLGWQAGARATWVRGDLGTGETGPGPGLAAAAITAARPDALIGAEVLPDRLA</sequence>
<proteinExistence type="predicted"/>
<reference evidence="1 2" key="1">
    <citation type="submission" date="2018-03" db="EMBL/GenBank/DDBJ databases">
        <title>Rhodobacter blasticus.</title>
        <authorList>
            <person name="Meyer T.E."/>
            <person name="Miller S."/>
            <person name="Lodha T."/>
            <person name="Gandham S."/>
            <person name="Chintalapati S."/>
            <person name="Chintalapati V.R."/>
        </authorList>
    </citation>
    <scope>NUCLEOTIDE SEQUENCE [LARGE SCALE GENOMIC DNA]</scope>
    <source>
        <strain evidence="1 2">DSM 2131</strain>
    </source>
</reference>
<keyword evidence="2" id="KW-1185">Reference proteome</keyword>
<gene>
    <name evidence="1" type="ORF">C5F44_03645</name>
</gene>
<evidence type="ECO:0000313" key="1">
    <source>
        <dbReference type="EMBL" id="PTE16121.1"/>
    </source>
</evidence>
<organism evidence="1 2">
    <name type="scientific">Fuscovulum blasticum DSM 2131</name>
    <dbReference type="NCBI Taxonomy" id="1188250"/>
    <lineage>
        <taxon>Bacteria</taxon>
        <taxon>Pseudomonadati</taxon>
        <taxon>Pseudomonadota</taxon>
        <taxon>Alphaproteobacteria</taxon>
        <taxon>Rhodobacterales</taxon>
        <taxon>Paracoccaceae</taxon>
        <taxon>Pseudogemmobacter</taxon>
    </lineage>
</organism>